<dbReference type="PANTHER" id="PTHR34293">
    <property type="entry name" value="HTH-TYPE TRANSCRIPTIONAL REGULATOR TRMBL2"/>
    <property type="match status" value="1"/>
</dbReference>
<reference evidence="4" key="1">
    <citation type="journal article" date="2019" name="Int. J. Syst. Evol. Microbiol.">
        <title>The Global Catalogue of Microorganisms (GCM) 10K type strain sequencing project: providing services to taxonomists for standard genome sequencing and annotation.</title>
        <authorList>
            <consortium name="The Broad Institute Genomics Platform"/>
            <consortium name="The Broad Institute Genome Sequencing Center for Infectious Disease"/>
            <person name="Wu L."/>
            <person name="Ma J."/>
        </authorList>
    </citation>
    <scope>NUCLEOTIDE SEQUENCE [LARGE SCALE GENOMIC DNA]</scope>
    <source>
        <strain evidence="4">SYNS20</strain>
    </source>
</reference>
<dbReference type="CDD" id="cd06170">
    <property type="entry name" value="LuxR_C_like"/>
    <property type="match status" value="1"/>
</dbReference>
<evidence type="ECO:0000313" key="3">
    <source>
        <dbReference type="EMBL" id="MFC7305765.1"/>
    </source>
</evidence>
<evidence type="ECO:0000313" key="4">
    <source>
        <dbReference type="Proteomes" id="UP001596523"/>
    </source>
</evidence>
<dbReference type="SMART" id="SM00421">
    <property type="entry name" value="HTH_LUXR"/>
    <property type="match status" value="1"/>
</dbReference>
<dbReference type="PANTHER" id="PTHR34293:SF1">
    <property type="entry name" value="HTH-TYPE TRANSCRIPTIONAL REGULATOR TRMBL2"/>
    <property type="match status" value="1"/>
</dbReference>
<gene>
    <name evidence="3" type="ORF">ACFQVC_16245</name>
</gene>
<keyword evidence="4" id="KW-1185">Reference proteome</keyword>
<feature type="region of interest" description="Disordered" evidence="1">
    <location>
        <begin position="272"/>
        <end position="367"/>
    </location>
</feature>
<organism evidence="3 4">
    <name type="scientific">Streptomyces monticola</name>
    <dbReference type="NCBI Taxonomy" id="2666263"/>
    <lineage>
        <taxon>Bacteria</taxon>
        <taxon>Bacillati</taxon>
        <taxon>Actinomycetota</taxon>
        <taxon>Actinomycetes</taxon>
        <taxon>Kitasatosporales</taxon>
        <taxon>Streptomycetaceae</taxon>
        <taxon>Streptomyces</taxon>
    </lineage>
</organism>
<dbReference type="SUPFAM" id="SSF46894">
    <property type="entry name" value="C-terminal effector domain of the bipartite response regulators"/>
    <property type="match status" value="1"/>
</dbReference>
<dbReference type="InterPro" id="IPR051797">
    <property type="entry name" value="TrmB-like"/>
</dbReference>
<proteinExistence type="predicted"/>
<sequence>MSAERGREYAQELTRMLRGVAADLAAARRRTAALADTAARLMGVTGEPVSISEGVRTGAGIRVLEGKARIQPAVDEAIAGCREEFLSVKAGGVRSESELEYALPRALDLQRRGVRTRTLYNHTARHGHGLAVYMEQLERSVEVRTLDEVPDRLQLCDRTVAFLAGNADNTVALEVRQPELVRYLVTAFDCLWRLAVPLSEPLPLMSDIAGITHRERAIAALLADGHTDTEVAERLGINVRTCRHHIGKLAEALGSSGRTQLGVRIARAGLHIPPRVTGHFPPETAGSPPPEAAGSPPPEAAGSPPPEAAGSPPPEAAGSPPPEAAGPPPPEAAGSPPPEAAGPPPPEAAGADPSTATGPPPESPTGR</sequence>
<dbReference type="Gene3D" id="1.10.10.10">
    <property type="entry name" value="Winged helix-like DNA-binding domain superfamily/Winged helix DNA-binding domain"/>
    <property type="match status" value="1"/>
</dbReference>
<dbReference type="InterPro" id="IPR036388">
    <property type="entry name" value="WH-like_DNA-bd_sf"/>
</dbReference>
<evidence type="ECO:0000256" key="1">
    <source>
        <dbReference type="SAM" id="MobiDB-lite"/>
    </source>
</evidence>
<dbReference type="InterPro" id="IPR000792">
    <property type="entry name" value="Tscrpt_reg_LuxR_C"/>
</dbReference>
<feature type="domain" description="HTH luxR-type" evidence="2">
    <location>
        <begin position="204"/>
        <end position="269"/>
    </location>
</feature>
<dbReference type="PRINTS" id="PR00038">
    <property type="entry name" value="HTHLUXR"/>
</dbReference>
<dbReference type="Proteomes" id="UP001596523">
    <property type="component" value="Unassembled WGS sequence"/>
</dbReference>
<dbReference type="EMBL" id="JBHTCF010000006">
    <property type="protein sequence ID" value="MFC7305765.1"/>
    <property type="molecule type" value="Genomic_DNA"/>
</dbReference>
<feature type="compositionally biased region" description="Pro residues" evidence="1">
    <location>
        <begin position="287"/>
        <end position="347"/>
    </location>
</feature>
<dbReference type="PROSITE" id="PS50043">
    <property type="entry name" value="HTH_LUXR_2"/>
    <property type="match status" value="1"/>
</dbReference>
<dbReference type="InterPro" id="IPR016032">
    <property type="entry name" value="Sig_transdc_resp-reg_C-effctor"/>
</dbReference>
<dbReference type="Pfam" id="PF00196">
    <property type="entry name" value="GerE"/>
    <property type="match status" value="1"/>
</dbReference>
<evidence type="ECO:0000259" key="2">
    <source>
        <dbReference type="PROSITE" id="PS50043"/>
    </source>
</evidence>
<accession>A0ABW2JJS3</accession>
<name>A0ABW2JJS3_9ACTN</name>
<protein>
    <submittedName>
        <fullName evidence="3">LuxR C-terminal-related transcriptional regulator</fullName>
    </submittedName>
</protein>
<comment type="caution">
    <text evidence="3">The sequence shown here is derived from an EMBL/GenBank/DDBJ whole genome shotgun (WGS) entry which is preliminary data.</text>
</comment>
<dbReference type="RefSeq" id="WP_381831136.1">
    <property type="nucleotide sequence ID" value="NZ_JBHTCF010000006.1"/>
</dbReference>
<feature type="compositionally biased region" description="Pro residues" evidence="1">
    <location>
        <begin position="358"/>
        <end position="367"/>
    </location>
</feature>